<dbReference type="EMBL" id="LAZR01035929">
    <property type="protein sequence ID" value="KKL26180.1"/>
    <property type="molecule type" value="Genomic_DNA"/>
</dbReference>
<accession>A0A0F9BW97</accession>
<gene>
    <name evidence="1" type="ORF">LCGC14_2397870</name>
</gene>
<comment type="caution">
    <text evidence="1">The sequence shown here is derived from an EMBL/GenBank/DDBJ whole genome shotgun (WGS) entry which is preliminary data.</text>
</comment>
<reference evidence="1" key="1">
    <citation type="journal article" date="2015" name="Nature">
        <title>Complex archaea that bridge the gap between prokaryotes and eukaryotes.</title>
        <authorList>
            <person name="Spang A."/>
            <person name="Saw J.H."/>
            <person name="Jorgensen S.L."/>
            <person name="Zaremba-Niedzwiedzka K."/>
            <person name="Martijn J."/>
            <person name="Lind A.E."/>
            <person name="van Eijk R."/>
            <person name="Schleper C."/>
            <person name="Guy L."/>
            <person name="Ettema T.J."/>
        </authorList>
    </citation>
    <scope>NUCLEOTIDE SEQUENCE</scope>
</reference>
<organism evidence="1">
    <name type="scientific">marine sediment metagenome</name>
    <dbReference type="NCBI Taxonomy" id="412755"/>
    <lineage>
        <taxon>unclassified sequences</taxon>
        <taxon>metagenomes</taxon>
        <taxon>ecological metagenomes</taxon>
    </lineage>
</organism>
<protein>
    <submittedName>
        <fullName evidence="1">Uncharacterized protein</fullName>
    </submittedName>
</protein>
<dbReference type="AlphaFoldDB" id="A0A0F9BW97"/>
<sequence length="168" mass="19052">MAQFTPAQLARTLANVEREVLVEAIAIANLEQIFLTRTIETVDQLQFLFNAAQNIITFGPAWFKREARKEMAAFRKEHPIWALLFDLAVEFSESVEGVQDTSGTILELVRSLAEFTGEFDREAVKTAIDRIELHTRHLIEGTLSADLVDAEARRIQEQARLLVDLLDL</sequence>
<name>A0A0F9BW97_9ZZZZ</name>
<evidence type="ECO:0000313" key="1">
    <source>
        <dbReference type="EMBL" id="KKL26180.1"/>
    </source>
</evidence>
<proteinExistence type="predicted"/>